<evidence type="ECO:0000313" key="2">
    <source>
        <dbReference type="Proteomes" id="UP001187346"/>
    </source>
</evidence>
<sequence>MTVERQRLLTERLRLLKRRTGLSLAALAAVTPFSKSTWHRYLHGDKLPPCAAVEALARLAHTEPEALNSLLSLWDAAVQEQSRPPTPPPIPSVRPRRLRPPVRALVALAAMATTVALTAGATDALDHDVAVEHMEHAVASCHYPGH</sequence>
<gene>
    <name evidence="1" type="ORF">R5A26_31485</name>
</gene>
<proteinExistence type="predicted"/>
<dbReference type="Pfam" id="PF13560">
    <property type="entry name" value="HTH_31"/>
    <property type="match status" value="1"/>
</dbReference>
<dbReference type="RefSeq" id="WP_317774051.1">
    <property type="nucleotide sequence ID" value="NZ_JAWMAJ010000131.1"/>
</dbReference>
<evidence type="ECO:0000313" key="1">
    <source>
        <dbReference type="EMBL" id="MDV7220476.1"/>
    </source>
</evidence>
<reference evidence="1 2" key="1">
    <citation type="submission" date="2023-10" db="EMBL/GenBank/DDBJ databases">
        <title>Characterization of rhizosphere-enriched actinobacteria from wheat plants lab-grown on chernevaya soil.</title>
        <authorList>
            <person name="Tikhonova E.N."/>
            <person name="Konopkin A."/>
            <person name="Kravchenko I.K."/>
        </authorList>
    </citation>
    <scope>NUCLEOTIDE SEQUENCE [LARGE SCALE GENOMIC DNA]</scope>
    <source>
        <strain evidence="1 2">RR29</strain>
    </source>
</reference>
<organism evidence="1 2">
    <name type="scientific">Streptomyces prunicolor</name>
    <dbReference type="NCBI Taxonomy" id="67348"/>
    <lineage>
        <taxon>Bacteria</taxon>
        <taxon>Bacillati</taxon>
        <taxon>Actinomycetota</taxon>
        <taxon>Actinomycetes</taxon>
        <taxon>Kitasatosporales</taxon>
        <taxon>Streptomycetaceae</taxon>
        <taxon>Streptomyces</taxon>
    </lineage>
</organism>
<dbReference type="Proteomes" id="UP001187346">
    <property type="component" value="Unassembled WGS sequence"/>
</dbReference>
<dbReference type="InterPro" id="IPR010982">
    <property type="entry name" value="Lambda_DNA-bd_dom_sf"/>
</dbReference>
<comment type="caution">
    <text evidence="1">The sequence shown here is derived from an EMBL/GenBank/DDBJ whole genome shotgun (WGS) entry which is preliminary data.</text>
</comment>
<accession>A0ABU4FKN0</accession>
<name>A0ABU4FKN0_9ACTN</name>
<protein>
    <submittedName>
        <fullName evidence="1">Helix-turn-helix domain-containing protein</fullName>
    </submittedName>
</protein>
<keyword evidence="2" id="KW-1185">Reference proteome</keyword>
<dbReference type="EMBL" id="JAWMAJ010000131">
    <property type="protein sequence ID" value="MDV7220476.1"/>
    <property type="molecule type" value="Genomic_DNA"/>
</dbReference>
<dbReference type="Gene3D" id="1.10.260.40">
    <property type="entry name" value="lambda repressor-like DNA-binding domains"/>
    <property type="match status" value="1"/>
</dbReference>
<dbReference type="SUPFAM" id="SSF47413">
    <property type="entry name" value="lambda repressor-like DNA-binding domains"/>
    <property type="match status" value="1"/>
</dbReference>